<dbReference type="RefSeq" id="WP_140041818.1">
    <property type="nucleotide sequence ID" value="NZ_CP041016.1"/>
</dbReference>
<gene>
    <name evidence="2" type="ORF">FIL70_05905</name>
</gene>
<accession>A0A5B8CFS8</accession>
<reference evidence="2 3" key="1">
    <citation type="submission" date="2019-06" db="EMBL/GenBank/DDBJ databases">
        <title>Genome organization and adaptive potential of archetypical organophosphate degarding Sphingobium fuliginis ATCC 27551.</title>
        <authorList>
            <person name="Sarwar A."/>
            <person name="Parthasarathy S."/>
            <person name="Singh C."/>
            <person name="Siddavattam D."/>
        </authorList>
    </citation>
    <scope>NUCLEOTIDE SEQUENCE [LARGE SCALE GENOMIC DNA]</scope>
    <source>
        <strain evidence="2 3">ATCC 27551</strain>
    </source>
</reference>
<protein>
    <recommendedName>
        <fullName evidence="4">Conjugal transfer protein TraF</fullName>
    </recommendedName>
</protein>
<keyword evidence="1" id="KW-0732">Signal</keyword>
<dbReference type="KEGG" id="sufl:FIL70_05905"/>
<evidence type="ECO:0008006" key="4">
    <source>
        <dbReference type="Google" id="ProtNLM"/>
    </source>
</evidence>
<proteinExistence type="predicted"/>
<evidence type="ECO:0000256" key="1">
    <source>
        <dbReference type="SAM" id="SignalP"/>
    </source>
</evidence>
<name>A0A5B8CFS8_SPHSA</name>
<feature type="signal peptide" evidence="1">
    <location>
        <begin position="1"/>
        <end position="22"/>
    </location>
</feature>
<feature type="chain" id="PRO_5023114053" description="Conjugal transfer protein TraF" evidence="1">
    <location>
        <begin position="23"/>
        <end position="198"/>
    </location>
</feature>
<evidence type="ECO:0000313" key="3">
    <source>
        <dbReference type="Proteomes" id="UP000311469"/>
    </source>
</evidence>
<evidence type="ECO:0000313" key="2">
    <source>
        <dbReference type="EMBL" id="QDC36827.1"/>
    </source>
</evidence>
<sequence length="198" mass="21254">MNALHLRASIVLLGALPLPAHAQVEPPSPDRVQAARAAIHPVASASEMQRWLARVPRTVDYPPDFEAALKGQGSAFVIEMSTAPGCLPCGDLWTKLLALKTRYGLTVRPIGREEAMLRSGRLGLPWIGHPVAWLHPVSDEARILPIAIGTDHPANLARNIYLGLKMQTGVRAAVGVRAMAKFTGIVAGGTASKERNRN</sequence>
<dbReference type="EMBL" id="CP041016">
    <property type="protein sequence ID" value="QDC36827.1"/>
    <property type="molecule type" value="Genomic_DNA"/>
</dbReference>
<organism evidence="2 3">
    <name type="scientific">Sphingobium fuliginis ATCC 27551</name>
    <dbReference type="NCBI Taxonomy" id="1208342"/>
    <lineage>
        <taxon>Bacteria</taxon>
        <taxon>Pseudomonadati</taxon>
        <taxon>Pseudomonadota</taxon>
        <taxon>Alphaproteobacteria</taxon>
        <taxon>Sphingomonadales</taxon>
        <taxon>Sphingomonadaceae</taxon>
        <taxon>Sphingobium</taxon>
    </lineage>
</organism>
<dbReference type="Proteomes" id="UP000311469">
    <property type="component" value="Chromosome cSF1"/>
</dbReference>
<dbReference type="AlphaFoldDB" id="A0A5B8CFS8"/>